<evidence type="ECO:0000313" key="2">
    <source>
        <dbReference type="EMBL" id="OOV85381.1"/>
    </source>
</evidence>
<reference evidence="2 3" key="1">
    <citation type="submission" date="2017-02" db="EMBL/GenBank/DDBJ databases">
        <title>Acinetobacter sp. ANC 4945, whole genome shotgun sequencing project.</title>
        <authorList>
            <person name="Radolfova-Krizova L."/>
            <person name="Al Atrouni A."/>
            <person name="Nemec A."/>
        </authorList>
    </citation>
    <scope>NUCLEOTIDE SEQUENCE [LARGE SCALE GENOMIC DNA]</scope>
    <source>
        <strain evidence="2 3">ANC 4945</strain>
    </source>
</reference>
<evidence type="ECO:0000256" key="1">
    <source>
        <dbReference type="SAM" id="SignalP"/>
    </source>
</evidence>
<dbReference type="PROSITE" id="PS51257">
    <property type="entry name" value="PROKAR_LIPOPROTEIN"/>
    <property type="match status" value="1"/>
</dbReference>
<keyword evidence="1" id="KW-0732">Signal</keyword>
<gene>
    <name evidence="2" type="ORF">B1202_01650</name>
</gene>
<organism evidence="2 3">
    <name type="scientific">Acinetobacter amyesii</name>
    <dbReference type="NCBI Taxonomy" id="2942470"/>
    <lineage>
        <taxon>Bacteria</taxon>
        <taxon>Pseudomonadati</taxon>
        <taxon>Pseudomonadota</taxon>
        <taxon>Gammaproteobacteria</taxon>
        <taxon>Moraxellales</taxon>
        <taxon>Moraxellaceae</taxon>
        <taxon>Acinetobacter</taxon>
    </lineage>
</organism>
<sequence>MKKLKILFFIFFATFLTACQQPNDEVAAAESQNADLTTEQATQQFEQSDAQISQYLDVLDAPSTSIKEKTQVLCHDYPHEYKTNYMPAMLKLAAQDYTQDKMLNDLKIAQDYYKEKLKIECSAE</sequence>
<feature type="signal peptide" evidence="1">
    <location>
        <begin position="1"/>
        <end position="18"/>
    </location>
</feature>
<dbReference type="AlphaFoldDB" id="A0A1T1H692"/>
<name>A0A1T1H692_9GAMM</name>
<dbReference type="EMBL" id="MVKX01000001">
    <property type="protein sequence ID" value="OOV85381.1"/>
    <property type="molecule type" value="Genomic_DNA"/>
</dbReference>
<dbReference type="RefSeq" id="WP_228145118.1">
    <property type="nucleotide sequence ID" value="NZ_JAMCOZ010000010.1"/>
</dbReference>
<comment type="caution">
    <text evidence="2">The sequence shown here is derived from an EMBL/GenBank/DDBJ whole genome shotgun (WGS) entry which is preliminary data.</text>
</comment>
<evidence type="ECO:0000313" key="3">
    <source>
        <dbReference type="Proteomes" id="UP000191160"/>
    </source>
</evidence>
<feature type="chain" id="PRO_5013295341" evidence="1">
    <location>
        <begin position="19"/>
        <end position="124"/>
    </location>
</feature>
<proteinExistence type="predicted"/>
<keyword evidence="3" id="KW-1185">Reference proteome</keyword>
<accession>A0A1T1H692</accession>
<protein>
    <submittedName>
        <fullName evidence="2">Uncharacterized protein</fullName>
    </submittedName>
</protein>
<dbReference type="Proteomes" id="UP000191160">
    <property type="component" value="Unassembled WGS sequence"/>
</dbReference>